<accession>A0A6G1J8Y2</accession>
<name>A0A6G1J8Y2_9PLEO</name>
<dbReference type="AlphaFoldDB" id="A0A6G1J8Y2"/>
<keyword evidence="2" id="KW-1185">Reference proteome</keyword>
<gene>
    <name evidence="1" type="ORF">K458DRAFT_386846</name>
</gene>
<dbReference type="EMBL" id="MU005576">
    <property type="protein sequence ID" value="KAF2686878.1"/>
    <property type="molecule type" value="Genomic_DNA"/>
</dbReference>
<reference evidence="1" key="1">
    <citation type="journal article" date="2020" name="Stud. Mycol.">
        <title>101 Dothideomycetes genomes: a test case for predicting lifestyles and emergence of pathogens.</title>
        <authorList>
            <person name="Haridas S."/>
            <person name="Albert R."/>
            <person name="Binder M."/>
            <person name="Bloem J."/>
            <person name="Labutti K."/>
            <person name="Salamov A."/>
            <person name="Andreopoulos B."/>
            <person name="Baker S."/>
            <person name="Barry K."/>
            <person name="Bills G."/>
            <person name="Bluhm B."/>
            <person name="Cannon C."/>
            <person name="Castanera R."/>
            <person name="Culley D."/>
            <person name="Daum C."/>
            <person name="Ezra D."/>
            <person name="Gonzalez J."/>
            <person name="Henrissat B."/>
            <person name="Kuo A."/>
            <person name="Liang C."/>
            <person name="Lipzen A."/>
            <person name="Lutzoni F."/>
            <person name="Magnuson J."/>
            <person name="Mondo S."/>
            <person name="Nolan M."/>
            <person name="Ohm R."/>
            <person name="Pangilinan J."/>
            <person name="Park H.-J."/>
            <person name="Ramirez L."/>
            <person name="Alfaro M."/>
            <person name="Sun H."/>
            <person name="Tritt A."/>
            <person name="Yoshinaga Y."/>
            <person name="Zwiers L.-H."/>
            <person name="Turgeon B."/>
            <person name="Goodwin S."/>
            <person name="Spatafora J."/>
            <person name="Crous P."/>
            <person name="Grigoriev I."/>
        </authorList>
    </citation>
    <scope>NUCLEOTIDE SEQUENCE</scope>
    <source>
        <strain evidence="1">CBS 122367</strain>
    </source>
</reference>
<dbReference type="Proteomes" id="UP000799291">
    <property type="component" value="Unassembled WGS sequence"/>
</dbReference>
<protein>
    <submittedName>
        <fullName evidence="1">Uncharacterized protein</fullName>
    </submittedName>
</protein>
<proteinExistence type="predicted"/>
<organism evidence="1 2">
    <name type="scientific">Lentithecium fluviatile CBS 122367</name>
    <dbReference type="NCBI Taxonomy" id="1168545"/>
    <lineage>
        <taxon>Eukaryota</taxon>
        <taxon>Fungi</taxon>
        <taxon>Dikarya</taxon>
        <taxon>Ascomycota</taxon>
        <taxon>Pezizomycotina</taxon>
        <taxon>Dothideomycetes</taxon>
        <taxon>Pleosporomycetidae</taxon>
        <taxon>Pleosporales</taxon>
        <taxon>Massarineae</taxon>
        <taxon>Lentitheciaceae</taxon>
        <taxon>Lentithecium</taxon>
    </lineage>
</organism>
<evidence type="ECO:0000313" key="1">
    <source>
        <dbReference type="EMBL" id="KAF2686878.1"/>
    </source>
</evidence>
<dbReference type="OrthoDB" id="5420014at2759"/>
<sequence length="123" mass="13293">MPGGLLCVFPLLDANAIGSWIGSRWLGGTTASIIAALGPDGDQVAYDNVLWSAIFTVSSGAIPGCESLSLSQYFEAWTLEAARKICECWQDDESNPRKSSRRGKLRAGKYPSEMMNFASRSLV</sequence>
<evidence type="ECO:0000313" key="2">
    <source>
        <dbReference type="Proteomes" id="UP000799291"/>
    </source>
</evidence>